<gene>
    <name evidence="1" type="ORF">HDF22_003587</name>
</gene>
<accession>A0A841JNH5</accession>
<sequence>MQMLTYPAADSPWLCFARHPSLRLRRKEGFSFFVILSSNERYFLVCSCPLFGLPEKGPSSEAPLRLSHPLSQIISVYLIYINSLVPDQRKPGCSVKEKKGRKTNRLVCIYLTINKLILFKVSKTAQNSTGIC</sequence>
<evidence type="ECO:0000313" key="2">
    <source>
        <dbReference type="Proteomes" id="UP000548326"/>
    </source>
</evidence>
<protein>
    <submittedName>
        <fullName evidence="1">Uncharacterized protein</fullName>
    </submittedName>
</protein>
<dbReference type="AlphaFoldDB" id="A0A841JNH5"/>
<proteinExistence type="predicted"/>
<organism evidence="1 2">
    <name type="scientific">Mucilaginibacter lappiensis</name>
    <dbReference type="NCBI Taxonomy" id="354630"/>
    <lineage>
        <taxon>Bacteria</taxon>
        <taxon>Pseudomonadati</taxon>
        <taxon>Bacteroidota</taxon>
        <taxon>Sphingobacteriia</taxon>
        <taxon>Sphingobacteriales</taxon>
        <taxon>Sphingobacteriaceae</taxon>
        <taxon>Mucilaginibacter</taxon>
    </lineage>
</organism>
<name>A0A841JNH5_9SPHI</name>
<dbReference type="EMBL" id="JACHCA010000009">
    <property type="protein sequence ID" value="MBB6129461.1"/>
    <property type="molecule type" value="Genomic_DNA"/>
</dbReference>
<dbReference type="Proteomes" id="UP000548326">
    <property type="component" value="Unassembled WGS sequence"/>
</dbReference>
<dbReference type="RefSeq" id="WP_221276072.1">
    <property type="nucleotide sequence ID" value="NZ_JACHCA010000009.1"/>
</dbReference>
<evidence type="ECO:0000313" key="1">
    <source>
        <dbReference type="EMBL" id="MBB6129461.1"/>
    </source>
</evidence>
<comment type="caution">
    <text evidence="1">The sequence shown here is derived from an EMBL/GenBank/DDBJ whole genome shotgun (WGS) entry which is preliminary data.</text>
</comment>
<reference evidence="1 2" key="1">
    <citation type="submission" date="2020-08" db="EMBL/GenBank/DDBJ databases">
        <title>Genomic Encyclopedia of Type Strains, Phase IV (KMG-V): Genome sequencing to study the core and pangenomes of soil and plant-associated prokaryotes.</title>
        <authorList>
            <person name="Whitman W."/>
        </authorList>
    </citation>
    <scope>NUCLEOTIDE SEQUENCE [LARGE SCALE GENOMIC DNA]</scope>
    <source>
        <strain evidence="1 2">MP601</strain>
    </source>
</reference>